<sequence>MSSFADLVAALLLLAGAFFCFTAAVGVLRFPDVITRLHAATKPQVFGLLLILTGIVVSQRSWQVAGVCVLVAAFQIATSPVSAHMVSRAAYRTGLWEAGDAVVDDLAQDLEKAGYLHPEDRVDDDLSAPPVP</sequence>
<comment type="similarity">
    <text evidence="1">Belongs to the CPA3 antiporters (TC 2.A.63) subunit G family.</text>
</comment>
<protein>
    <submittedName>
        <fullName evidence="2">Na+/H+ antiporter subunit G</fullName>
    </submittedName>
</protein>
<dbReference type="PANTHER" id="PTHR34703:SF1">
    <property type="entry name" value="ANTIPORTER SUBUNIT MNHG2-RELATED"/>
    <property type="match status" value="1"/>
</dbReference>
<dbReference type="Proteomes" id="UP000234778">
    <property type="component" value="Unassembled WGS sequence"/>
</dbReference>
<dbReference type="GO" id="GO:0015385">
    <property type="term" value="F:sodium:proton antiporter activity"/>
    <property type="evidence" value="ECO:0007669"/>
    <property type="project" value="TreeGrafter"/>
</dbReference>
<evidence type="ECO:0000256" key="1">
    <source>
        <dbReference type="ARBA" id="ARBA00008404"/>
    </source>
</evidence>
<dbReference type="GeneID" id="81708951"/>
<evidence type="ECO:0000313" key="3">
    <source>
        <dbReference type="Proteomes" id="UP000234778"/>
    </source>
</evidence>
<dbReference type="AlphaFoldDB" id="A0A2I1KRI0"/>
<comment type="caution">
    <text evidence="2">The sequence shown here is derived from an EMBL/GenBank/DDBJ whole genome shotgun (WGS) entry which is preliminary data.</text>
</comment>
<dbReference type="NCBIfam" id="NF009314">
    <property type="entry name" value="PRK12674.1-2"/>
    <property type="match status" value="1"/>
</dbReference>
<dbReference type="EMBL" id="PKHA01000009">
    <property type="protein sequence ID" value="PKY98239.1"/>
    <property type="molecule type" value="Genomic_DNA"/>
</dbReference>
<evidence type="ECO:0000313" key="2">
    <source>
        <dbReference type="EMBL" id="PKY98239.1"/>
    </source>
</evidence>
<proteinExistence type="inferred from homology"/>
<dbReference type="InterPro" id="IPR005133">
    <property type="entry name" value="PhaG_MnhG_YufB"/>
</dbReference>
<dbReference type="NCBIfam" id="TIGR01300">
    <property type="entry name" value="CPA3_mnhG_phaG"/>
    <property type="match status" value="1"/>
</dbReference>
<dbReference type="RefSeq" id="WP_006549274.1">
    <property type="nucleotide sequence ID" value="NZ_CP136961.1"/>
</dbReference>
<dbReference type="Pfam" id="PF03334">
    <property type="entry name" value="PhaG_MnhG_YufB"/>
    <property type="match status" value="1"/>
</dbReference>
<reference evidence="2 3" key="1">
    <citation type="submission" date="2017-12" db="EMBL/GenBank/DDBJ databases">
        <title>Phylogenetic diversity of female urinary microbiome.</title>
        <authorList>
            <person name="Thomas-White K."/>
            <person name="Wolfe A.J."/>
        </authorList>
    </citation>
    <scope>NUCLEOTIDE SEQUENCE [LARGE SCALE GENOMIC DNA]</scope>
    <source>
        <strain evidence="2 3">UMB0319</strain>
    </source>
</reference>
<dbReference type="PANTHER" id="PTHR34703">
    <property type="entry name" value="ANTIPORTER SUBUNIT MNHG2-RELATED"/>
    <property type="match status" value="1"/>
</dbReference>
<accession>A0A2I1KRI0</accession>
<organism evidence="2 3">
    <name type="scientific">Actinomyces urogenitalis</name>
    <dbReference type="NCBI Taxonomy" id="103621"/>
    <lineage>
        <taxon>Bacteria</taxon>
        <taxon>Bacillati</taxon>
        <taxon>Actinomycetota</taxon>
        <taxon>Actinomycetes</taxon>
        <taxon>Actinomycetales</taxon>
        <taxon>Actinomycetaceae</taxon>
        <taxon>Actinomyces</taxon>
    </lineage>
</organism>
<name>A0A2I1KRI0_9ACTO</name>
<gene>
    <name evidence="2" type="ORF">CYJ26_08395</name>
</gene>